<dbReference type="Pfam" id="PF25484">
    <property type="entry name" value="DUF7907"/>
    <property type="match status" value="1"/>
</dbReference>
<dbReference type="InterPro" id="IPR057229">
    <property type="entry name" value="DUF7907"/>
</dbReference>
<evidence type="ECO:0000259" key="2">
    <source>
        <dbReference type="Pfam" id="PF25484"/>
    </source>
</evidence>
<accession>A0AAN7THX3</accession>
<organism evidence="3 4">
    <name type="scientific">Meristemomyces frigidus</name>
    <dbReference type="NCBI Taxonomy" id="1508187"/>
    <lineage>
        <taxon>Eukaryota</taxon>
        <taxon>Fungi</taxon>
        <taxon>Dikarya</taxon>
        <taxon>Ascomycota</taxon>
        <taxon>Pezizomycotina</taxon>
        <taxon>Dothideomycetes</taxon>
        <taxon>Dothideomycetidae</taxon>
        <taxon>Mycosphaerellales</taxon>
        <taxon>Teratosphaeriaceae</taxon>
        <taxon>Meristemomyces</taxon>
    </lineage>
</organism>
<feature type="chain" id="PRO_5042837611" description="DUF7907 domain-containing protein" evidence="1">
    <location>
        <begin position="21"/>
        <end position="204"/>
    </location>
</feature>
<sequence>MKLSTTLATTLLSTGTLTQAQFTNQSSSFYLELLTDDATYNGTFLSACHEGAAIEGLCAFGDSMPNATITSDIFQLNSSIYSSGGSGVSGELTYELRGGNFNLSEPLAYSINPASNVASLFFYPGTTGDSVYIAFDADGLMNIQSSLDDTTVPASDNGTISYYRFYVCTTNNIGYTYPTLNWVFGDGAPQNPTCCPTNVTRIFV</sequence>
<proteinExistence type="predicted"/>
<keyword evidence="1" id="KW-0732">Signal</keyword>
<dbReference type="AlphaFoldDB" id="A0AAN7THX3"/>
<gene>
    <name evidence="3" type="ORF">LTR62_008662</name>
</gene>
<reference evidence="3" key="1">
    <citation type="submission" date="2023-08" db="EMBL/GenBank/DDBJ databases">
        <title>Black Yeasts Isolated from many extreme environments.</title>
        <authorList>
            <person name="Coleine C."/>
            <person name="Stajich J.E."/>
            <person name="Selbmann L."/>
        </authorList>
    </citation>
    <scope>NUCLEOTIDE SEQUENCE</scope>
    <source>
        <strain evidence="3">CCFEE 5401</strain>
    </source>
</reference>
<name>A0AAN7THX3_9PEZI</name>
<feature type="signal peptide" evidence="1">
    <location>
        <begin position="1"/>
        <end position="20"/>
    </location>
</feature>
<protein>
    <recommendedName>
        <fullName evidence="2">DUF7907 domain-containing protein</fullName>
    </recommendedName>
</protein>
<feature type="domain" description="DUF7907" evidence="2">
    <location>
        <begin position="27"/>
        <end position="196"/>
    </location>
</feature>
<dbReference type="Proteomes" id="UP001310890">
    <property type="component" value="Unassembled WGS sequence"/>
</dbReference>
<comment type="caution">
    <text evidence="3">The sequence shown here is derived from an EMBL/GenBank/DDBJ whole genome shotgun (WGS) entry which is preliminary data.</text>
</comment>
<evidence type="ECO:0000313" key="4">
    <source>
        <dbReference type="Proteomes" id="UP001310890"/>
    </source>
</evidence>
<evidence type="ECO:0000313" key="3">
    <source>
        <dbReference type="EMBL" id="KAK5108206.1"/>
    </source>
</evidence>
<evidence type="ECO:0000256" key="1">
    <source>
        <dbReference type="SAM" id="SignalP"/>
    </source>
</evidence>
<dbReference type="EMBL" id="JAVRRL010000092">
    <property type="protein sequence ID" value="KAK5108206.1"/>
    <property type="molecule type" value="Genomic_DNA"/>
</dbReference>